<dbReference type="PROSITE" id="PS51257">
    <property type="entry name" value="PROKAR_LIPOPROTEIN"/>
    <property type="match status" value="1"/>
</dbReference>
<sequence length="59" mass="6361">MKKNCLTLILPSLLSGCAGISGSNNVAPSDTPALVLLTDKSVKVLAFWHLRNNVFLHLK</sequence>
<keyword evidence="1" id="KW-0614">Plasmid</keyword>
<protein>
    <submittedName>
        <fullName evidence="1">PilL lipoprotein</fullName>
    </submittedName>
</protein>
<gene>
    <name evidence="1" type="ORF">D0368_00316</name>
</gene>
<proteinExistence type="predicted"/>
<accession>A0A3G4RTM1</accession>
<dbReference type="AlphaFoldDB" id="A0A3G4RTM1"/>
<name>A0A3G4RTM1_ECOLX</name>
<reference evidence="1" key="1">
    <citation type="journal article" date="2018" name="Vet. Microbiol.">
        <title>Characterization of plasmids harboring blaCTX-M genes in Escherichia coli from French pigs.</title>
        <authorList>
            <person name="Lucas P."/>
            <person name="Jouy E."/>
            <person name="Le Devendec L."/>
            <person name="de Boisseson C."/>
            <person name="Perrin-Guyomard A."/>
            <person name="Jove T."/>
            <person name="Blanchard Y."/>
            <person name="Touzain F."/>
            <person name="Kempf I."/>
        </authorList>
    </citation>
    <scope>NUCLEOTIDE SEQUENCE</scope>
    <source>
        <strain evidence="1">12-034</strain>
        <plasmid evidence="1">p12-034</plasmid>
    </source>
</reference>
<keyword evidence="1" id="KW-0449">Lipoprotein</keyword>
<dbReference type="EMBL" id="MH847340">
    <property type="protein sequence ID" value="AYU69068.1"/>
    <property type="molecule type" value="Genomic_DNA"/>
</dbReference>
<evidence type="ECO:0000313" key="1">
    <source>
        <dbReference type="EMBL" id="AYU69068.1"/>
    </source>
</evidence>
<geneLocation type="plasmid" evidence="1">
    <name>p12-034</name>
</geneLocation>
<organism evidence="1">
    <name type="scientific">Escherichia coli</name>
    <dbReference type="NCBI Taxonomy" id="562"/>
    <lineage>
        <taxon>Bacteria</taxon>
        <taxon>Pseudomonadati</taxon>
        <taxon>Pseudomonadota</taxon>
        <taxon>Gammaproteobacteria</taxon>
        <taxon>Enterobacterales</taxon>
        <taxon>Enterobacteriaceae</taxon>
        <taxon>Escherichia</taxon>
    </lineage>
</organism>